<dbReference type="GeneID" id="75273307"/>
<dbReference type="PATRIC" id="fig|85698.15.peg.2482"/>
<proteinExistence type="predicted"/>
<comment type="caution">
    <text evidence="3">The sequence shown here is derived from an EMBL/GenBank/DDBJ whole genome shotgun (WGS) entry which is preliminary data.</text>
</comment>
<keyword evidence="2" id="KW-0732">Signal</keyword>
<dbReference type="NCBIfam" id="TIGR04409">
    <property type="entry name" value="LptC_YrbK"/>
    <property type="match status" value="1"/>
</dbReference>
<gene>
    <name evidence="3" type="primary">lptC</name>
    <name evidence="4" type="ORF">BIZ92_00870</name>
    <name evidence="3" type="ORF">O9570_04485</name>
</gene>
<protein>
    <submittedName>
        <fullName evidence="3">LPS export ABC transporter periplasmic protein LptC</fullName>
    </submittedName>
</protein>
<sequence length="210" mass="23591">MKDRFPSLIALFLLLVLVASTYWAADYAQRAIQTDPPRRVTHEMDAWSRNFVMLRTDPTGRPINRLEGDYAEHFPDDDSYHITQPRAVGQREASPITVGVSKTAVMEQGGKRIVMNGDAHVHRQPDANNDVLDVRSQQLILLPDEDVVYTDLPAEVIKGRSRMNGKGMHYNNKTRQLQVSASTDVEIAGSENKPRRQADSPANTSDQKKP</sequence>
<evidence type="ECO:0000313" key="4">
    <source>
        <dbReference type="EMBL" id="OMG92916.1"/>
    </source>
</evidence>
<dbReference type="eggNOG" id="COG3117">
    <property type="taxonomic scope" value="Bacteria"/>
</dbReference>
<evidence type="ECO:0000256" key="1">
    <source>
        <dbReference type="SAM" id="MobiDB-lite"/>
    </source>
</evidence>
<reference evidence="4 5" key="1">
    <citation type="submission" date="2016-09" db="EMBL/GenBank/DDBJ databases">
        <title>Phylogenomics of Achromobacter.</title>
        <authorList>
            <person name="Jeukens J."/>
            <person name="Freschi L."/>
            <person name="Vincent A.T."/>
            <person name="Emond-Rheault J.-G."/>
            <person name="Kukavica-Ibrulj I."/>
            <person name="Charette S.J."/>
            <person name="Levesque R.C."/>
        </authorList>
    </citation>
    <scope>NUCLEOTIDE SEQUENCE [LARGE SCALE GENOMIC DNA]</scope>
    <source>
        <strain evidence="4 5">AUS488</strain>
    </source>
</reference>
<reference evidence="3" key="2">
    <citation type="submission" date="2022-12" db="EMBL/GenBank/DDBJ databases">
        <authorList>
            <person name="Voronina O.L."/>
            <person name="Kunda M.S."/>
            <person name="Ryzhova N."/>
            <person name="Aksenova E.I."/>
        </authorList>
    </citation>
    <scope>NUCLEOTIDE SEQUENCE</scope>
    <source>
        <strain evidence="3">SCCH136:Ach223948</strain>
    </source>
</reference>
<dbReference type="KEGG" id="axx:ERS451415_05891"/>
<name>A0A0D6ITA6_ALCXX</name>
<dbReference type="OrthoDB" id="5298112at2"/>
<accession>A0A0D6ITA6</accession>
<accession>A0A0M7L0Z2</accession>
<dbReference type="EMBL" id="MJMN01000001">
    <property type="protein sequence ID" value="OMG92916.1"/>
    <property type="molecule type" value="Genomic_DNA"/>
</dbReference>
<dbReference type="AlphaFoldDB" id="A0A0D6ITA6"/>
<evidence type="ECO:0000313" key="5">
    <source>
        <dbReference type="Proteomes" id="UP000187251"/>
    </source>
</evidence>
<dbReference type="InterPro" id="IPR026265">
    <property type="entry name" value="LptC"/>
</dbReference>
<feature type="region of interest" description="Disordered" evidence="1">
    <location>
        <begin position="180"/>
        <end position="210"/>
    </location>
</feature>
<dbReference type="Pfam" id="PF06835">
    <property type="entry name" value="LptC"/>
    <property type="match status" value="1"/>
</dbReference>
<dbReference type="InterPro" id="IPR010664">
    <property type="entry name" value="LipoPS_assembly_LptC-rel"/>
</dbReference>
<feature type="chain" id="PRO_5009788369" evidence="2">
    <location>
        <begin position="25"/>
        <end position="210"/>
    </location>
</feature>
<dbReference type="EMBL" id="JAPZVI010000002">
    <property type="protein sequence ID" value="MCZ8400686.1"/>
    <property type="molecule type" value="Genomic_DNA"/>
</dbReference>
<dbReference type="GO" id="GO:0015221">
    <property type="term" value="F:lipopolysaccharide transmembrane transporter activity"/>
    <property type="evidence" value="ECO:0007669"/>
    <property type="project" value="InterPro"/>
</dbReference>
<dbReference type="RefSeq" id="WP_006389885.1">
    <property type="nucleotide sequence ID" value="NZ_CABIYZ010000002.1"/>
</dbReference>
<feature type="signal peptide" evidence="2">
    <location>
        <begin position="1"/>
        <end position="24"/>
    </location>
</feature>
<dbReference type="Proteomes" id="UP000187251">
    <property type="component" value="Unassembled WGS sequence"/>
</dbReference>
<evidence type="ECO:0000313" key="3">
    <source>
        <dbReference type="EMBL" id="MCZ8400686.1"/>
    </source>
</evidence>
<dbReference type="Gene3D" id="2.60.450.10">
    <property type="entry name" value="Lipopolysaccharide (LPS) transport protein A like domain"/>
    <property type="match status" value="1"/>
</dbReference>
<feature type="compositionally biased region" description="Polar residues" evidence="1">
    <location>
        <begin position="200"/>
        <end position="210"/>
    </location>
</feature>
<dbReference type="GO" id="GO:0005886">
    <property type="term" value="C:plasma membrane"/>
    <property type="evidence" value="ECO:0007669"/>
    <property type="project" value="InterPro"/>
</dbReference>
<evidence type="ECO:0000313" key="6">
    <source>
        <dbReference type="Proteomes" id="UP001141992"/>
    </source>
</evidence>
<dbReference type="Proteomes" id="UP001141992">
    <property type="component" value="Unassembled WGS sequence"/>
</dbReference>
<evidence type="ECO:0000256" key="2">
    <source>
        <dbReference type="SAM" id="SignalP"/>
    </source>
</evidence>
<organism evidence="3 6">
    <name type="scientific">Alcaligenes xylosoxydans xylosoxydans</name>
    <name type="common">Achromobacter xylosoxidans</name>
    <dbReference type="NCBI Taxonomy" id="85698"/>
    <lineage>
        <taxon>Bacteria</taxon>
        <taxon>Pseudomonadati</taxon>
        <taxon>Pseudomonadota</taxon>
        <taxon>Betaproteobacteria</taxon>
        <taxon>Burkholderiales</taxon>
        <taxon>Alcaligenaceae</taxon>
        <taxon>Achromobacter</taxon>
    </lineage>
</organism>